<evidence type="ECO:0000256" key="6">
    <source>
        <dbReference type="PROSITE-ProRule" id="PRU00094"/>
    </source>
</evidence>
<reference evidence="9 10" key="2">
    <citation type="submission" date="2024-10" db="EMBL/GenBank/DDBJ databases">
        <authorList>
            <person name="Ryan C."/>
        </authorList>
    </citation>
    <scope>NUCLEOTIDE SEQUENCE [LARGE SCALE GENOMIC DNA]</scope>
</reference>
<reference evidence="10" key="1">
    <citation type="submission" date="2024-06" db="EMBL/GenBank/DDBJ databases">
        <authorList>
            <person name="Ryan C."/>
        </authorList>
    </citation>
    <scope>NUCLEOTIDE SEQUENCE [LARGE SCALE GENOMIC DNA]</scope>
</reference>
<accession>A0ABC8VG59</accession>
<feature type="region of interest" description="Disordered" evidence="7">
    <location>
        <begin position="133"/>
        <end position="172"/>
    </location>
</feature>
<protein>
    <recommendedName>
        <fullName evidence="8">GATA-type domain-containing protein</fullName>
    </recommendedName>
</protein>
<dbReference type="Proteomes" id="UP001497457">
    <property type="component" value="Chromosome 1b"/>
</dbReference>
<sequence>MRQLRMIIDPDDFPDVPDCDGSCAARGGGGAPCVLHAGLCCPDDPIEIIMVHPDIFNEELMKELDAALQQPQRGWAELPPATTTAGGGKEDSVVVDEDDGGVGCYRDRGGDCSGDGAPWMSVPAAAMSSDSSWIASSLETESSSPSPPPRRLPVLAAMSSDGSSLETESPPPVSRLVVVPRKKRDVSVKRGKRLWSLGIPSIIPASCRSNPSVEQDCRHRKKVGGGGGVVRQRLPVALPPRSRQTQSRRCTHCDSTETPQWRAGPDGPGTLCNACGIRYTMNKLLPEYRPSTSPSFRSDKHSNRHRKVVKLREKKVKVEMVDNMVALAPDHRGDFEKKVKVEKIIDNMALAPDHEDFMDVCKYM</sequence>
<proteinExistence type="inferred from homology"/>
<dbReference type="InterPro" id="IPR013088">
    <property type="entry name" value="Znf_NHR/GATA"/>
</dbReference>
<name>A0ABC8VG59_9POAL</name>
<comment type="similarity">
    <text evidence="1">Belongs to the type IV zinc-finger family. Class A subfamily.</text>
</comment>
<keyword evidence="10" id="KW-1185">Reference proteome</keyword>
<dbReference type="CDD" id="cd00202">
    <property type="entry name" value="ZnF_GATA"/>
    <property type="match status" value="1"/>
</dbReference>
<dbReference type="PANTHER" id="PTHR45658">
    <property type="entry name" value="GATA TRANSCRIPTION FACTOR"/>
    <property type="match status" value="1"/>
</dbReference>
<dbReference type="AlphaFoldDB" id="A0ABC8VG59"/>
<evidence type="ECO:0000256" key="7">
    <source>
        <dbReference type="SAM" id="MobiDB-lite"/>
    </source>
</evidence>
<evidence type="ECO:0000256" key="2">
    <source>
        <dbReference type="ARBA" id="ARBA00022723"/>
    </source>
</evidence>
<evidence type="ECO:0000256" key="1">
    <source>
        <dbReference type="ARBA" id="ARBA00005694"/>
    </source>
</evidence>
<dbReference type="SUPFAM" id="SSF57716">
    <property type="entry name" value="Glucocorticoid receptor-like (DNA-binding domain)"/>
    <property type="match status" value="1"/>
</dbReference>
<evidence type="ECO:0000313" key="9">
    <source>
        <dbReference type="EMBL" id="CAL4890301.1"/>
    </source>
</evidence>
<evidence type="ECO:0000259" key="8">
    <source>
        <dbReference type="PROSITE" id="PS50114"/>
    </source>
</evidence>
<dbReference type="PROSITE" id="PS50114">
    <property type="entry name" value="GATA_ZN_FINGER_2"/>
    <property type="match status" value="1"/>
</dbReference>
<dbReference type="Gene3D" id="3.30.50.10">
    <property type="entry name" value="Erythroid Transcription Factor GATA-1, subunit A"/>
    <property type="match status" value="1"/>
</dbReference>
<dbReference type="PROSITE" id="PS00344">
    <property type="entry name" value="GATA_ZN_FINGER_1"/>
    <property type="match status" value="1"/>
</dbReference>
<evidence type="ECO:0000256" key="4">
    <source>
        <dbReference type="ARBA" id="ARBA00022833"/>
    </source>
</evidence>
<dbReference type="Pfam" id="PF00320">
    <property type="entry name" value="GATA"/>
    <property type="match status" value="1"/>
</dbReference>
<feature type="compositionally biased region" description="Low complexity" evidence="7">
    <location>
        <begin position="133"/>
        <end position="144"/>
    </location>
</feature>
<dbReference type="InterPro" id="IPR000679">
    <property type="entry name" value="Znf_GATA"/>
</dbReference>
<organism evidence="9 10">
    <name type="scientific">Urochloa decumbens</name>
    <dbReference type="NCBI Taxonomy" id="240449"/>
    <lineage>
        <taxon>Eukaryota</taxon>
        <taxon>Viridiplantae</taxon>
        <taxon>Streptophyta</taxon>
        <taxon>Embryophyta</taxon>
        <taxon>Tracheophyta</taxon>
        <taxon>Spermatophyta</taxon>
        <taxon>Magnoliopsida</taxon>
        <taxon>Liliopsida</taxon>
        <taxon>Poales</taxon>
        <taxon>Poaceae</taxon>
        <taxon>PACMAD clade</taxon>
        <taxon>Panicoideae</taxon>
        <taxon>Panicodae</taxon>
        <taxon>Paniceae</taxon>
        <taxon>Melinidinae</taxon>
        <taxon>Urochloa</taxon>
    </lineage>
</organism>
<evidence type="ECO:0000256" key="5">
    <source>
        <dbReference type="ARBA" id="ARBA00023159"/>
    </source>
</evidence>
<dbReference type="PANTHER" id="PTHR45658:SF108">
    <property type="entry name" value="GATA ZINC FINGER FAMILY PROTEIN"/>
    <property type="match status" value="1"/>
</dbReference>
<keyword evidence="3 6" id="KW-0863">Zinc-finger</keyword>
<dbReference type="EMBL" id="OZ075111">
    <property type="protein sequence ID" value="CAL4890301.1"/>
    <property type="molecule type" value="Genomic_DNA"/>
</dbReference>
<gene>
    <name evidence="9" type="ORF">URODEC1_LOCUS3172</name>
</gene>
<keyword evidence="4" id="KW-0862">Zinc</keyword>
<dbReference type="GO" id="GO:0008270">
    <property type="term" value="F:zinc ion binding"/>
    <property type="evidence" value="ECO:0007669"/>
    <property type="project" value="UniProtKB-KW"/>
</dbReference>
<dbReference type="FunFam" id="3.30.50.10:FF:000038">
    <property type="entry name" value="GATA transcription factor 14"/>
    <property type="match status" value="1"/>
</dbReference>
<evidence type="ECO:0000256" key="3">
    <source>
        <dbReference type="ARBA" id="ARBA00022771"/>
    </source>
</evidence>
<feature type="domain" description="GATA-type" evidence="8">
    <location>
        <begin position="244"/>
        <end position="282"/>
    </location>
</feature>
<keyword evidence="2" id="KW-0479">Metal-binding</keyword>
<feature type="region of interest" description="Disordered" evidence="7">
    <location>
        <begin position="79"/>
        <end position="100"/>
    </location>
</feature>
<evidence type="ECO:0000313" key="10">
    <source>
        <dbReference type="Proteomes" id="UP001497457"/>
    </source>
</evidence>
<keyword evidence="5" id="KW-0010">Activator</keyword>
<dbReference type="SMART" id="SM00401">
    <property type="entry name" value="ZnF_GATA"/>
    <property type="match status" value="1"/>
</dbReference>
<dbReference type="InterPro" id="IPR051140">
    <property type="entry name" value="GATA_TF"/>
</dbReference>